<dbReference type="STRING" id="200378.SAMN05216553_12279"/>
<dbReference type="OrthoDB" id="4285266at2"/>
<dbReference type="Gene3D" id="1.10.260.40">
    <property type="entry name" value="lambda repressor-like DNA-binding domains"/>
    <property type="match status" value="1"/>
</dbReference>
<dbReference type="SUPFAM" id="SSF47413">
    <property type="entry name" value="lambda repressor-like DNA-binding domains"/>
    <property type="match status" value="1"/>
</dbReference>
<evidence type="ECO:0000313" key="3">
    <source>
        <dbReference type="Proteomes" id="UP000199623"/>
    </source>
</evidence>
<protein>
    <submittedName>
        <fullName evidence="2">Helix-turn-helix domain-containing protein</fullName>
    </submittedName>
</protein>
<dbReference type="CDD" id="cd00093">
    <property type="entry name" value="HTH_XRE"/>
    <property type="match status" value="1"/>
</dbReference>
<dbReference type="Proteomes" id="UP000199623">
    <property type="component" value="Unassembled WGS sequence"/>
</dbReference>
<feature type="domain" description="HTH cro/C1-type" evidence="1">
    <location>
        <begin position="17"/>
        <end position="72"/>
    </location>
</feature>
<dbReference type="Pfam" id="PF13560">
    <property type="entry name" value="HTH_31"/>
    <property type="match status" value="1"/>
</dbReference>
<dbReference type="Pfam" id="PF19054">
    <property type="entry name" value="DUF5753"/>
    <property type="match status" value="1"/>
</dbReference>
<dbReference type="EMBL" id="FNCC01000022">
    <property type="protein sequence ID" value="SDH44898.1"/>
    <property type="molecule type" value="Genomic_DNA"/>
</dbReference>
<reference evidence="3" key="1">
    <citation type="submission" date="2016-10" db="EMBL/GenBank/DDBJ databases">
        <authorList>
            <person name="Varghese N."/>
            <person name="Submissions S."/>
        </authorList>
    </citation>
    <scope>NUCLEOTIDE SEQUENCE [LARGE SCALE GENOMIC DNA]</scope>
    <source>
        <strain evidence="3">CGMCC 4.3506</strain>
    </source>
</reference>
<dbReference type="GO" id="GO:0003677">
    <property type="term" value="F:DNA binding"/>
    <property type="evidence" value="ECO:0007669"/>
    <property type="project" value="InterPro"/>
</dbReference>
<proteinExistence type="predicted"/>
<dbReference type="SMART" id="SM00530">
    <property type="entry name" value="HTH_XRE"/>
    <property type="match status" value="1"/>
</dbReference>
<keyword evidence="3" id="KW-1185">Reference proteome</keyword>
<organism evidence="2 3">
    <name type="scientific">Lentzea fradiae</name>
    <dbReference type="NCBI Taxonomy" id="200378"/>
    <lineage>
        <taxon>Bacteria</taxon>
        <taxon>Bacillati</taxon>
        <taxon>Actinomycetota</taxon>
        <taxon>Actinomycetes</taxon>
        <taxon>Pseudonocardiales</taxon>
        <taxon>Pseudonocardiaceae</taxon>
        <taxon>Lentzea</taxon>
    </lineage>
</organism>
<accession>A0A1G8CHL7</accession>
<dbReference type="InterPro" id="IPR043917">
    <property type="entry name" value="DUF5753"/>
</dbReference>
<dbReference type="PROSITE" id="PS50943">
    <property type="entry name" value="HTH_CROC1"/>
    <property type="match status" value="1"/>
</dbReference>
<evidence type="ECO:0000259" key="1">
    <source>
        <dbReference type="PROSITE" id="PS50943"/>
    </source>
</evidence>
<dbReference type="RefSeq" id="WP_090059554.1">
    <property type="nucleotide sequence ID" value="NZ_FNCC01000022.1"/>
</dbReference>
<evidence type="ECO:0000313" key="2">
    <source>
        <dbReference type="EMBL" id="SDH44898.1"/>
    </source>
</evidence>
<gene>
    <name evidence="2" type="ORF">SAMN05216553_12279</name>
</gene>
<dbReference type="InterPro" id="IPR001387">
    <property type="entry name" value="Cro/C1-type_HTH"/>
</dbReference>
<dbReference type="AlphaFoldDB" id="A0A1G8CHL7"/>
<name>A0A1G8CHL7_9PSEU</name>
<dbReference type="InterPro" id="IPR010982">
    <property type="entry name" value="Lambda_DNA-bd_dom_sf"/>
</dbReference>
<sequence>MRKRHPPFRRRKLAKKLRKLRLRARMSIQEAAKALDKDVQALYRIEAGETRVDVHFGCSVMDVYDAYDPALLDEIREAAKRGWWTPYGIKDQGYLDVETEAASVREFALALIPGLLQTTDYMRAVFATHGLVDNIENQVRVRQIRQERLTSQVDPLSLHVVIDEYALWRLVGNPEIMRDQLRHLVEMAALPTVTLQVITSALHVGMMGTFVVLGFPDPDDPEVFYLEHVTGGSLHIEDPEQVRAANLAFDRLAAEALSPEESVALIERILVE</sequence>